<reference evidence="2" key="2">
    <citation type="submission" date="2023-04" db="EMBL/GenBank/DDBJ databases">
        <authorList>
            <person name="Bu L."/>
            <person name="Lu L."/>
            <person name="Laidemitt M.R."/>
            <person name="Zhang S.M."/>
            <person name="Mutuku M."/>
            <person name="Mkoji G."/>
            <person name="Steinauer M."/>
            <person name="Loker E.S."/>
        </authorList>
    </citation>
    <scope>NUCLEOTIDE SEQUENCE</scope>
    <source>
        <strain evidence="2">KasaAsao</strain>
        <tissue evidence="2">Whole Snail</tissue>
    </source>
</reference>
<feature type="non-terminal residue" evidence="2">
    <location>
        <position position="1"/>
    </location>
</feature>
<evidence type="ECO:0000256" key="1">
    <source>
        <dbReference type="SAM" id="MobiDB-lite"/>
    </source>
</evidence>
<comment type="caution">
    <text evidence="2">The sequence shown here is derived from an EMBL/GenBank/DDBJ whole genome shotgun (WGS) entry which is preliminary data.</text>
</comment>
<gene>
    <name evidence="2" type="ORF">Bpfe_020216</name>
</gene>
<sequence>EVSRDRHQLDQPTRHREYECTDHHPGLGRLSPLVVLACYVISPRLVGVYN</sequence>
<name>A0AAD8B9X3_BIOPF</name>
<protein>
    <submittedName>
        <fullName evidence="2">Cdc42</fullName>
    </submittedName>
</protein>
<dbReference type="Proteomes" id="UP001233172">
    <property type="component" value="Unassembled WGS sequence"/>
</dbReference>
<feature type="region of interest" description="Disordered" evidence="1">
    <location>
        <begin position="1"/>
        <end position="22"/>
    </location>
</feature>
<evidence type="ECO:0000313" key="2">
    <source>
        <dbReference type="EMBL" id="KAK0050332.1"/>
    </source>
</evidence>
<keyword evidence="3" id="KW-1185">Reference proteome</keyword>
<dbReference type="EMBL" id="JASAOG010000115">
    <property type="protein sequence ID" value="KAK0050332.1"/>
    <property type="molecule type" value="Genomic_DNA"/>
</dbReference>
<accession>A0AAD8B9X3</accession>
<reference evidence="2" key="1">
    <citation type="journal article" date="2023" name="PLoS Negl. Trop. Dis.">
        <title>A genome sequence for Biomphalaria pfeifferi, the major vector snail for the human-infecting parasite Schistosoma mansoni.</title>
        <authorList>
            <person name="Bu L."/>
            <person name="Lu L."/>
            <person name="Laidemitt M.R."/>
            <person name="Zhang S.M."/>
            <person name="Mutuku M."/>
            <person name="Mkoji G."/>
            <person name="Steinauer M."/>
            <person name="Loker E.S."/>
        </authorList>
    </citation>
    <scope>NUCLEOTIDE SEQUENCE</scope>
    <source>
        <strain evidence="2">KasaAsao</strain>
    </source>
</reference>
<organism evidence="2 3">
    <name type="scientific">Biomphalaria pfeifferi</name>
    <name type="common">Bloodfluke planorb</name>
    <name type="synonym">Freshwater snail</name>
    <dbReference type="NCBI Taxonomy" id="112525"/>
    <lineage>
        <taxon>Eukaryota</taxon>
        <taxon>Metazoa</taxon>
        <taxon>Spiralia</taxon>
        <taxon>Lophotrochozoa</taxon>
        <taxon>Mollusca</taxon>
        <taxon>Gastropoda</taxon>
        <taxon>Heterobranchia</taxon>
        <taxon>Euthyneura</taxon>
        <taxon>Panpulmonata</taxon>
        <taxon>Hygrophila</taxon>
        <taxon>Lymnaeoidea</taxon>
        <taxon>Planorbidae</taxon>
        <taxon>Biomphalaria</taxon>
    </lineage>
</organism>
<evidence type="ECO:0000313" key="3">
    <source>
        <dbReference type="Proteomes" id="UP001233172"/>
    </source>
</evidence>
<dbReference type="AlphaFoldDB" id="A0AAD8B9X3"/>
<proteinExistence type="predicted"/>